<organism evidence="2">
    <name type="scientific">bioreactor metagenome</name>
    <dbReference type="NCBI Taxonomy" id="1076179"/>
    <lineage>
        <taxon>unclassified sequences</taxon>
        <taxon>metagenomes</taxon>
        <taxon>ecological metagenomes</taxon>
    </lineage>
</organism>
<dbReference type="AlphaFoldDB" id="A0A645JNM1"/>
<feature type="compositionally biased region" description="Basic and acidic residues" evidence="1">
    <location>
        <begin position="50"/>
        <end position="63"/>
    </location>
</feature>
<evidence type="ECO:0000313" key="2">
    <source>
        <dbReference type="EMBL" id="MPN64359.1"/>
    </source>
</evidence>
<gene>
    <name evidence="2" type="ORF">SDC9_212131</name>
</gene>
<accession>A0A645JNM1</accession>
<sequence length="140" mass="15320">MGNRRQIHTFLGGRGHQHCIARCAAGHEIGMIAENGVVVGGNHSGGNVHDTGEKLPTHGEHGGNHQHQSLGRGKRGRQRARLQGAVASAGGACLRLHLNDIHGGVEQVFPALCGPFVHFFRHRGRRRDRENRRNLCKRIC</sequence>
<comment type="caution">
    <text evidence="2">The sequence shown here is derived from an EMBL/GenBank/DDBJ whole genome shotgun (WGS) entry which is preliminary data.</text>
</comment>
<reference evidence="2" key="1">
    <citation type="submission" date="2019-08" db="EMBL/GenBank/DDBJ databases">
        <authorList>
            <person name="Kucharzyk K."/>
            <person name="Murdoch R.W."/>
            <person name="Higgins S."/>
            <person name="Loffler F."/>
        </authorList>
    </citation>
    <scope>NUCLEOTIDE SEQUENCE</scope>
</reference>
<evidence type="ECO:0000256" key="1">
    <source>
        <dbReference type="SAM" id="MobiDB-lite"/>
    </source>
</evidence>
<proteinExistence type="predicted"/>
<name>A0A645JNM1_9ZZZZ</name>
<dbReference type="EMBL" id="VSSQ01145115">
    <property type="protein sequence ID" value="MPN64359.1"/>
    <property type="molecule type" value="Genomic_DNA"/>
</dbReference>
<feature type="region of interest" description="Disordered" evidence="1">
    <location>
        <begin position="48"/>
        <end position="78"/>
    </location>
</feature>
<protein>
    <submittedName>
        <fullName evidence="2">Uncharacterized protein</fullName>
    </submittedName>
</protein>